<name>A0ABW4N3Y1_9CAUL</name>
<comment type="caution">
    <text evidence="2">The sequence shown here is derived from an EMBL/GenBank/DDBJ whole genome shotgun (WGS) entry which is preliminary data.</text>
</comment>
<dbReference type="EMBL" id="JBHUEY010000006">
    <property type="protein sequence ID" value="MFD1784788.1"/>
    <property type="molecule type" value="Genomic_DNA"/>
</dbReference>
<protein>
    <recommendedName>
        <fullName evidence="4">Secreted protein</fullName>
    </recommendedName>
</protein>
<feature type="chain" id="PRO_5047541535" description="Secreted protein" evidence="1">
    <location>
        <begin position="19"/>
        <end position="120"/>
    </location>
</feature>
<accession>A0ABW4N3Y1</accession>
<keyword evidence="1" id="KW-0732">Signal</keyword>
<evidence type="ECO:0008006" key="4">
    <source>
        <dbReference type="Google" id="ProtNLM"/>
    </source>
</evidence>
<proteinExistence type="predicted"/>
<organism evidence="2 3">
    <name type="scientific">Phenylobacterium terrae</name>
    <dbReference type="NCBI Taxonomy" id="2665495"/>
    <lineage>
        <taxon>Bacteria</taxon>
        <taxon>Pseudomonadati</taxon>
        <taxon>Pseudomonadota</taxon>
        <taxon>Alphaproteobacteria</taxon>
        <taxon>Caulobacterales</taxon>
        <taxon>Caulobacteraceae</taxon>
        <taxon>Phenylobacterium</taxon>
    </lineage>
</organism>
<gene>
    <name evidence="2" type="ORF">ACFSC0_15395</name>
</gene>
<evidence type="ECO:0000313" key="3">
    <source>
        <dbReference type="Proteomes" id="UP001597237"/>
    </source>
</evidence>
<dbReference type="Proteomes" id="UP001597237">
    <property type="component" value="Unassembled WGS sequence"/>
</dbReference>
<reference evidence="3" key="1">
    <citation type="journal article" date="2019" name="Int. J. Syst. Evol. Microbiol.">
        <title>The Global Catalogue of Microorganisms (GCM) 10K type strain sequencing project: providing services to taxonomists for standard genome sequencing and annotation.</title>
        <authorList>
            <consortium name="The Broad Institute Genomics Platform"/>
            <consortium name="The Broad Institute Genome Sequencing Center for Infectious Disease"/>
            <person name="Wu L."/>
            <person name="Ma J."/>
        </authorList>
    </citation>
    <scope>NUCLEOTIDE SEQUENCE [LARGE SCALE GENOMIC DNA]</scope>
    <source>
        <strain evidence="3">DFY28</strain>
    </source>
</reference>
<feature type="signal peptide" evidence="1">
    <location>
        <begin position="1"/>
        <end position="18"/>
    </location>
</feature>
<sequence>MMKPLELAVGAVVAIAVAATIADTASGQTPPVDRGVTIQLAQADAAPPKAAAPVRYARASIEKTCGGVTYRLSTGTGKGTCASGVSVAECTDGAGNTARMYCERGCTLTTGSGACEEKRA</sequence>
<evidence type="ECO:0000256" key="1">
    <source>
        <dbReference type="SAM" id="SignalP"/>
    </source>
</evidence>
<dbReference type="RefSeq" id="WP_377280925.1">
    <property type="nucleotide sequence ID" value="NZ_JBHRSI010000002.1"/>
</dbReference>
<keyword evidence="3" id="KW-1185">Reference proteome</keyword>
<evidence type="ECO:0000313" key="2">
    <source>
        <dbReference type="EMBL" id="MFD1784788.1"/>
    </source>
</evidence>